<comment type="caution">
    <text evidence="1">The sequence shown here is derived from an EMBL/GenBank/DDBJ whole genome shotgun (WGS) entry which is preliminary data.</text>
</comment>
<gene>
    <name evidence="1" type="ORF">ACFQQA_15185</name>
</gene>
<organism evidence="1 2">
    <name type="scientific">Marinobacter aromaticivorans</name>
    <dbReference type="NCBI Taxonomy" id="1494078"/>
    <lineage>
        <taxon>Bacteria</taxon>
        <taxon>Pseudomonadati</taxon>
        <taxon>Pseudomonadota</taxon>
        <taxon>Gammaproteobacteria</taxon>
        <taxon>Pseudomonadales</taxon>
        <taxon>Marinobacteraceae</taxon>
        <taxon>Marinobacter</taxon>
    </lineage>
</organism>
<proteinExistence type="predicted"/>
<reference evidence="2" key="1">
    <citation type="journal article" date="2019" name="Int. J. Syst. Evol. Microbiol.">
        <title>The Global Catalogue of Microorganisms (GCM) 10K type strain sequencing project: providing services to taxonomists for standard genome sequencing and annotation.</title>
        <authorList>
            <consortium name="The Broad Institute Genomics Platform"/>
            <consortium name="The Broad Institute Genome Sequencing Center for Infectious Disease"/>
            <person name="Wu L."/>
            <person name="Ma J."/>
        </authorList>
    </citation>
    <scope>NUCLEOTIDE SEQUENCE [LARGE SCALE GENOMIC DNA]</scope>
    <source>
        <strain evidence="2">CCUG 60559</strain>
    </source>
</reference>
<keyword evidence="2" id="KW-1185">Reference proteome</keyword>
<dbReference type="EMBL" id="JBHTBD010000007">
    <property type="protein sequence ID" value="MFC7296065.1"/>
    <property type="molecule type" value="Genomic_DNA"/>
</dbReference>
<protein>
    <submittedName>
        <fullName evidence="1">Uncharacterized protein</fullName>
    </submittedName>
</protein>
<dbReference type="RefSeq" id="WP_100689416.1">
    <property type="nucleotide sequence ID" value="NZ_JBHTBD010000007.1"/>
</dbReference>
<evidence type="ECO:0000313" key="2">
    <source>
        <dbReference type="Proteomes" id="UP001596506"/>
    </source>
</evidence>
<dbReference type="Proteomes" id="UP001596506">
    <property type="component" value="Unassembled WGS sequence"/>
</dbReference>
<accession>A0ABW2IXU3</accession>
<name>A0ABW2IXU3_9GAMM</name>
<evidence type="ECO:0000313" key="1">
    <source>
        <dbReference type="EMBL" id="MFC7296065.1"/>
    </source>
</evidence>
<sequence>MSKGLSNLNETLFDQLARLNDPNLKGEALETEIKRAQSVTTVSKEIVSNARLVYDAAKLKIEYGHSHKMPEMLEIKG</sequence>